<name>A0ABY5V982_9BACT</name>
<proteinExistence type="predicted"/>
<evidence type="ECO:0000259" key="1">
    <source>
        <dbReference type="Pfam" id="PF18454"/>
    </source>
</evidence>
<dbReference type="Pfam" id="PF18454">
    <property type="entry name" value="Mtd_N"/>
    <property type="match status" value="1"/>
</dbReference>
<organism evidence="2 3">
    <name type="scientific">Alistipes senegalensis JC50</name>
    <dbReference type="NCBI Taxonomy" id="1033732"/>
    <lineage>
        <taxon>Bacteria</taxon>
        <taxon>Pseudomonadati</taxon>
        <taxon>Bacteroidota</taxon>
        <taxon>Bacteroidia</taxon>
        <taxon>Bacteroidales</taxon>
        <taxon>Rikenellaceae</taxon>
        <taxon>Alistipes</taxon>
    </lineage>
</organism>
<protein>
    <recommendedName>
        <fullName evidence="1">Major tropism determinant N-terminal domain-containing protein</fullName>
    </recommendedName>
</protein>
<feature type="domain" description="Major tropism determinant N-terminal" evidence="1">
    <location>
        <begin position="16"/>
        <end position="48"/>
    </location>
</feature>
<evidence type="ECO:0000313" key="2">
    <source>
        <dbReference type="EMBL" id="UWN66197.1"/>
    </source>
</evidence>
<dbReference type="RefSeq" id="WP_227901016.1">
    <property type="nucleotide sequence ID" value="NZ_CP102252.1"/>
</dbReference>
<sequence>MATKILKGKFLPQYRTAAQWSAANPVLLAGEIGIESDTRKFKFGDGATAWNSLGYAGSGGDSAERLSGALEITDFADFPDTTVFEKPGDIVPIRVDVGDNSPNESSGLFVGTAQAWERWVSGGAENQIVYSVIDTQSGKAYSGRTTGAGGSIQWVESGGGVNGLLGSVKSLTTSFWNLISSNVSDIQAFVIRENSPEVPAEYKGVGFGFAKYYRDDVGMASVTMKLNSGSVKTFNVTFYGDGSDAYWEETGGSSGSSLPFDGPIPGYELVYSDTGAVLQLASGTGVTINFDKAIPAAQMFTSKARFMIEADIVSVSGNTLSNVARVPIAIFKPTAAGQPVFEYMIQSIATGTNIGRVRLIITSWIRESGSTGDITGCNLMAQVNNLNPSMNYALTFPGMYVKSSGGGQ</sequence>
<dbReference type="InterPro" id="IPR041352">
    <property type="entry name" value="Mtd_N"/>
</dbReference>
<gene>
    <name evidence="2" type="ORF">NQ519_05010</name>
</gene>
<dbReference type="Proteomes" id="UP001058267">
    <property type="component" value="Chromosome"/>
</dbReference>
<keyword evidence="3" id="KW-1185">Reference proteome</keyword>
<reference evidence="2" key="1">
    <citation type="journal article" date="2022" name="Cell">
        <title>Design, construction, and in vivo augmentation of a complex gut microbiome.</title>
        <authorList>
            <person name="Cheng A.G."/>
            <person name="Ho P.Y."/>
            <person name="Aranda-Diaz A."/>
            <person name="Jain S."/>
            <person name="Yu F.B."/>
            <person name="Meng X."/>
            <person name="Wang M."/>
            <person name="Iakiviak M."/>
            <person name="Nagashima K."/>
            <person name="Zhao A."/>
            <person name="Murugkar P."/>
            <person name="Patil A."/>
            <person name="Atabakhsh K."/>
            <person name="Weakley A."/>
            <person name="Yan J."/>
            <person name="Brumbaugh A.R."/>
            <person name="Higginbottom S."/>
            <person name="Dimas A."/>
            <person name="Shiver A.L."/>
            <person name="Deutschbauer A."/>
            <person name="Neff N."/>
            <person name="Sonnenburg J.L."/>
            <person name="Huang K.C."/>
            <person name="Fischbach M.A."/>
        </authorList>
    </citation>
    <scope>NUCLEOTIDE SEQUENCE</scope>
    <source>
        <strain evidence="2">JC50</strain>
    </source>
</reference>
<accession>A0ABY5V982</accession>
<dbReference type="EMBL" id="CP102252">
    <property type="protein sequence ID" value="UWN66197.1"/>
    <property type="molecule type" value="Genomic_DNA"/>
</dbReference>
<evidence type="ECO:0000313" key="3">
    <source>
        <dbReference type="Proteomes" id="UP001058267"/>
    </source>
</evidence>
<dbReference type="SUPFAM" id="SSF69349">
    <property type="entry name" value="Phage fibre proteins"/>
    <property type="match status" value="1"/>
</dbReference>